<evidence type="ECO:0000313" key="2">
    <source>
        <dbReference type="Proteomes" id="UP000075243"/>
    </source>
</evidence>
<dbReference type="Proteomes" id="UP000075243">
    <property type="component" value="Unassembled WGS sequence"/>
</dbReference>
<keyword evidence="2" id="KW-1185">Reference proteome</keyword>
<reference evidence="1" key="1">
    <citation type="journal article" date="2012" name="Nat. Biotechnol.">
        <title>Draft genome sequence of pigeonpea (Cajanus cajan), an orphan legume crop of resource-poor farmers.</title>
        <authorList>
            <person name="Varshney R.K."/>
            <person name="Chen W."/>
            <person name="Li Y."/>
            <person name="Bharti A.K."/>
            <person name="Saxena R.K."/>
            <person name="Schlueter J.A."/>
            <person name="Donoghue M.T."/>
            <person name="Azam S."/>
            <person name="Fan G."/>
            <person name="Whaley A.M."/>
            <person name="Farmer A.D."/>
            <person name="Sheridan J."/>
            <person name="Iwata A."/>
            <person name="Tuteja R."/>
            <person name="Penmetsa R.V."/>
            <person name="Wu W."/>
            <person name="Upadhyaya H.D."/>
            <person name="Yang S.P."/>
            <person name="Shah T."/>
            <person name="Saxena K.B."/>
            <person name="Michael T."/>
            <person name="McCombie W.R."/>
            <person name="Yang B."/>
            <person name="Zhang G."/>
            <person name="Yang H."/>
            <person name="Wang J."/>
            <person name="Spillane C."/>
            <person name="Cook D.R."/>
            <person name="May G.D."/>
            <person name="Xu X."/>
            <person name="Jackson S.A."/>
        </authorList>
    </citation>
    <scope>NUCLEOTIDE SEQUENCE [LARGE SCALE GENOMIC DNA]</scope>
</reference>
<evidence type="ECO:0008006" key="3">
    <source>
        <dbReference type="Google" id="ProtNLM"/>
    </source>
</evidence>
<gene>
    <name evidence="1" type="ORF">KK1_024694</name>
</gene>
<name>A0A151SET9_CAJCA</name>
<proteinExistence type="predicted"/>
<dbReference type="Gramene" id="C.cajan_23896.t">
    <property type="protein sequence ID" value="C.cajan_23896.t.cds1"/>
    <property type="gene ID" value="C.cajan_23896"/>
</dbReference>
<organism evidence="1 2">
    <name type="scientific">Cajanus cajan</name>
    <name type="common">Pigeon pea</name>
    <name type="synonym">Cajanus indicus</name>
    <dbReference type="NCBI Taxonomy" id="3821"/>
    <lineage>
        <taxon>Eukaryota</taxon>
        <taxon>Viridiplantae</taxon>
        <taxon>Streptophyta</taxon>
        <taxon>Embryophyta</taxon>
        <taxon>Tracheophyta</taxon>
        <taxon>Spermatophyta</taxon>
        <taxon>Magnoliopsida</taxon>
        <taxon>eudicotyledons</taxon>
        <taxon>Gunneridae</taxon>
        <taxon>Pentapetalae</taxon>
        <taxon>rosids</taxon>
        <taxon>fabids</taxon>
        <taxon>Fabales</taxon>
        <taxon>Fabaceae</taxon>
        <taxon>Papilionoideae</taxon>
        <taxon>50 kb inversion clade</taxon>
        <taxon>NPAAA clade</taxon>
        <taxon>indigoferoid/millettioid clade</taxon>
        <taxon>Phaseoleae</taxon>
        <taxon>Cajanus</taxon>
    </lineage>
</organism>
<protein>
    <recommendedName>
        <fullName evidence="3">F-box/kelch-repeat protein At3g06240 family</fullName>
    </recommendedName>
</protein>
<dbReference type="EMBL" id="KQ483414">
    <property type="protein sequence ID" value="KYP53317.1"/>
    <property type="molecule type" value="Genomic_DNA"/>
</dbReference>
<accession>A0A151SET9</accession>
<sequence>MNTEAQQMEVISYNLGDNCWKKILTLSNYPITGHEMIGEFVNDTINWLVDHPKLCSHHQGETGTIDQMEILSFHMRNKTCTYMSMPSHVDTEPNLRVLKDYLCLYYDHMKTYFVVWLMREYGVDKSWTQLLNISYEHLQIHEPICRNELCTPLCMSEDEDVLLLKNQKFYFYIVYNKKDNRVNHFEADHLYSFLEYIPNLFLPY</sequence>
<dbReference type="AlphaFoldDB" id="A0A151SET9"/>
<evidence type="ECO:0000313" key="1">
    <source>
        <dbReference type="EMBL" id="KYP53317.1"/>
    </source>
</evidence>